<dbReference type="InterPro" id="IPR012677">
    <property type="entry name" value="Nucleotide-bd_a/b_plait_sf"/>
</dbReference>
<evidence type="ECO:0000256" key="5">
    <source>
        <dbReference type="ARBA" id="ARBA00023242"/>
    </source>
</evidence>
<evidence type="ECO:0000256" key="3">
    <source>
        <dbReference type="ARBA" id="ARBA00022884"/>
    </source>
</evidence>
<dbReference type="SMART" id="SM00360">
    <property type="entry name" value="RRM"/>
    <property type="match status" value="1"/>
</dbReference>
<dbReference type="EMBL" id="OV651817">
    <property type="protein sequence ID" value="CAH1111290.1"/>
    <property type="molecule type" value="Genomic_DNA"/>
</dbReference>
<sequence>MFALEVQVSKKTPPPFPYTSPKKIHIGRLTRTVNREHILKIFGTYCTIKHVECPKDHAHPNLGRLYCYVEYVTADEAENTMKHMDGGQIDGQKITAAPVLILPKPRPMPMRRSPPPPMRRPPMHRRIPFGEDLLSDL</sequence>
<keyword evidence="4" id="KW-0508">mRNA splicing</keyword>
<evidence type="ECO:0000256" key="2">
    <source>
        <dbReference type="ARBA" id="ARBA00022664"/>
    </source>
</evidence>
<comment type="subcellular location">
    <subcellularLocation>
        <location evidence="1">Nucleus</location>
    </subcellularLocation>
</comment>
<dbReference type="CDD" id="cd12365">
    <property type="entry name" value="RRM_RNPS1"/>
    <property type="match status" value="1"/>
</dbReference>
<dbReference type="InterPro" id="IPR034201">
    <property type="entry name" value="RNPS1_RRM"/>
</dbReference>
<evidence type="ECO:0000256" key="6">
    <source>
        <dbReference type="PROSITE-ProRule" id="PRU00176"/>
    </source>
</evidence>
<dbReference type="Pfam" id="PF00076">
    <property type="entry name" value="RRM_1"/>
    <property type="match status" value="1"/>
</dbReference>
<dbReference type="GO" id="GO:0003723">
    <property type="term" value="F:RNA binding"/>
    <property type="evidence" value="ECO:0007669"/>
    <property type="project" value="UniProtKB-UniRule"/>
</dbReference>
<evidence type="ECO:0000313" key="10">
    <source>
        <dbReference type="Proteomes" id="UP001153636"/>
    </source>
</evidence>
<keyword evidence="10" id="KW-1185">Reference proteome</keyword>
<reference evidence="9" key="1">
    <citation type="submission" date="2022-01" db="EMBL/GenBank/DDBJ databases">
        <authorList>
            <person name="King R."/>
        </authorList>
    </citation>
    <scope>NUCLEOTIDE SEQUENCE</scope>
</reference>
<dbReference type="GO" id="GO:0061574">
    <property type="term" value="C:ASAP complex"/>
    <property type="evidence" value="ECO:0007669"/>
    <property type="project" value="TreeGrafter"/>
</dbReference>
<evidence type="ECO:0000313" key="9">
    <source>
        <dbReference type="EMBL" id="CAH1111290.1"/>
    </source>
</evidence>
<name>A0A9P0GIS5_9CUCU</name>
<evidence type="ECO:0000256" key="4">
    <source>
        <dbReference type="ARBA" id="ARBA00023187"/>
    </source>
</evidence>
<feature type="domain" description="RRM" evidence="8">
    <location>
        <begin position="22"/>
        <end position="94"/>
    </location>
</feature>
<dbReference type="Gene3D" id="3.30.70.330">
    <property type="match status" value="1"/>
</dbReference>
<keyword evidence="3 6" id="KW-0694">RNA-binding</keyword>
<feature type="region of interest" description="Disordered" evidence="7">
    <location>
        <begin position="100"/>
        <end position="137"/>
    </location>
</feature>
<dbReference type="Proteomes" id="UP001153636">
    <property type="component" value="Chromosome 5"/>
</dbReference>
<dbReference type="GO" id="GO:0005654">
    <property type="term" value="C:nucleoplasm"/>
    <property type="evidence" value="ECO:0007669"/>
    <property type="project" value="TreeGrafter"/>
</dbReference>
<dbReference type="PROSITE" id="PS50102">
    <property type="entry name" value="RRM"/>
    <property type="match status" value="1"/>
</dbReference>
<accession>A0A9P0GIS5</accession>
<evidence type="ECO:0000256" key="7">
    <source>
        <dbReference type="SAM" id="MobiDB-lite"/>
    </source>
</evidence>
<dbReference type="PANTHER" id="PTHR15481:SF0">
    <property type="entry name" value="LD23870P-RELATED"/>
    <property type="match status" value="1"/>
</dbReference>
<protein>
    <recommendedName>
        <fullName evidence="8">RRM domain-containing protein</fullName>
    </recommendedName>
</protein>
<dbReference type="OrthoDB" id="252020at2759"/>
<proteinExistence type="predicted"/>
<dbReference type="SUPFAM" id="SSF54928">
    <property type="entry name" value="RNA-binding domain, RBD"/>
    <property type="match status" value="1"/>
</dbReference>
<dbReference type="GO" id="GO:0000398">
    <property type="term" value="P:mRNA splicing, via spliceosome"/>
    <property type="evidence" value="ECO:0007669"/>
    <property type="project" value="TreeGrafter"/>
</dbReference>
<keyword evidence="2" id="KW-0507">mRNA processing</keyword>
<keyword evidence="5" id="KW-0539">Nucleus</keyword>
<organism evidence="9 10">
    <name type="scientific">Psylliodes chrysocephalus</name>
    <dbReference type="NCBI Taxonomy" id="3402493"/>
    <lineage>
        <taxon>Eukaryota</taxon>
        <taxon>Metazoa</taxon>
        <taxon>Ecdysozoa</taxon>
        <taxon>Arthropoda</taxon>
        <taxon>Hexapoda</taxon>
        <taxon>Insecta</taxon>
        <taxon>Pterygota</taxon>
        <taxon>Neoptera</taxon>
        <taxon>Endopterygota</taxon>
        <taxon>Coleoptera</taxon>
        <taxon>Polyphaga</taxon>
        <taxon>Cucujiformia</taxon>
        <taxon>Chrysomeloidea</taxon>
        <taxon>Chrysomelidae</taxon>
        <taxon>Galerucinae</taxon>
        <taxon>Alticini</taxon>
        <taxon>Psylliodes</taxon>
    </lineage>
</organism>
<dbReference type="InterPro" id="IPR000504">
    <property type="entry name" value="RRM_dom"/>
</dbReference>
<dbReference type="InterPro" id="IPR035979">
    <property type="entry name" value="RBD_domain_sf"/>
</dbReference>
<evidence type="ECO:0000256" key="1">
    <source>
        <dbReference type="ARBA" id="ARBA00004123"/>
    </source>
</evidence>
<evidence type="ECO:0000259" key="8">
    <source>
        <dbReference type="PROSITE" id="PS50102"/>
    </source>
</evidence>
<dbReference type="GO" id="GO:0005737">
    <property type="term" value="C:cytoplasm"/>
    <property type="evidence" value="ECO:0007669"/>
    <property type="project" value="TreeGrafter"/>
</dbReference>
<gene>
    <name evidence="9" type="ORF">PSYICH_LOCUS11486</name>
</gene>
<dbReference type="PANTHER" id="PTHR15481">
    <property type="entry name" value="RIBONUCLEIC ACID BINDING PROTEIN S1"/>
    <property type="match status" value="1"/>
</dbReference>
<feature type="compositionally biased region" description="Pro residues" evidence="7">
    <location>
        <begin position="104"/>
        <end position="120"/>
    </location>
</feature>
<dbReference type="AlphaFoldDB" id="A0A9P0GIS5"/>